<dbReference type="AlphaFoldDB" id="A0A4Q9N2W7"/>
<evidence type="ECO:0000313" key="1">
    <source>
        <dbReference type="EMBL" id="TBU34894.1"/>
    </source>
</evidence>
<dbReference type="Proteomes" id="UP000292957">
    <property type="component" value="Unassembled WGS sequence"/>
</dbReference>
<dbReference type="EMBL" id="ML143387">
    <property type="protein sequence ID" value="TBU34894.1"/>
    <property type="molecule type" value="Genomic_DNA"/>
</dbReference>
<gene>
    <name evidence="1" type="ORF">BD311DRAFT_828215</name>
</gene>
<reference evidence="1" key="1">
    <citation type="submission" date="2019-01" db="EMBL/GenBank/DDBJ databases">
        <title>Draft genome sequences of three monokaryotic isolates of the white-rot basidiomycete fungus Dichomitus squalens.</title>
        <authorList>
            <consortium name="DOE Joint Genome Institute"/>
            <person name="Lopez S.C."/>
            <person name="Andreopoulos B."/>
            <person name="Pangilinan J."/>
            <person name="Lipzen A."/>
            <person name="Riley R."/>
            <person name="Ahrendt S."/>
            <person name="Ng V."/>
            <person name="Barry K."/>
            <person name="Daum C."/>
            <person name="Grigoriev I.V."/>
            <person name="Hilden K.S."/>
            <person name="Makela M.R."/>
            <person name="de Vries R.P."/>
        </authorList>
    </citation>
    <scope>NUCLEOTIDE SEQUENCE [LARGE SCALE GENOMIC DNA]</scope>
    <source>
        <strain evidence="1">OM18370.1</strain>
    </source>
</reference>
<proteinExistence type="predicted"/>
<protein>
    <submittedName>
        <fullName evidence="1">Uncharacterized protein</fullName>
    </submittedName>
</protein>
<name>A0A4Q9N2W7_9APHY</name>
<sequence length="86" mass="9861">MWLGFLRLHLQQQAGEVDWLDVPHLDLLPGQGWRTSRLSPLQAHKPVLGVTITGVWDQTVGRLTAAFAHPEEYEWLLELQTKIIHT</sequence>
<accession>A0A4Q9N2W7</accession>
<organism evidence="1">
    <name type="scientific">Dichomitus squalens</name>
    <dbReference type="NCBI Taxonomy" id="114155"/>
    <lineage>
        <taxon>Eukaryota</taxon>
        <taxon>Fungi</taxon>
        <taxon>Dikarya</taxon>
        <taxon>Basidiomycota</taxon>
        <taxon>Agaricomycotina</taxon>
        <taxon>Agaricomycetes</taxon>
        <taxon>Polyporales</taxon>
        <taxon>Polyporaceae</taxon>
        <taxon>Dichomitus</taxon>
    </lineage>
</organism>